<evidence type="ECO:0000313" key="1">
    <source>
        <dbReference type="EMBL" id="PWN35606.1"/>
    </source>
</evidence>
<dbReference type="InParanoid" id="A0A316VDG7"/>
<gene>
    <name evidence="1" type="ORF">FA14DRAFT_44502</name>
</gene>
<dbReference type="Proteomes" id="UP000245771">
    <property type="component" value="Unassembled WGS sequence"/>
</dbReference>
<reference evidence="1 2" key="1">
    <citation type="journal article" date="2018" name="Mol. Biol. Evol.">
        <title>Broad Genomic Sampling Reveals a Smut Pathogenic Ancestry of the Fungal Clade Ustilaginomycotina.</title>
        <authorList>
            <person name="Kijpornyongpan T."/>
            <person name="Mondo S.J."/>
            <person name="Barry K."/>
            <person name="Sandor L."/>
            <person name="Lee J."/>
            <person name="Lipzen A."/>
            <person name="Pangilinan J."/>
            <person name="LaButti K."/>
            <person name="Hainaut M."/>
            <person name="Henrissat B."/>
            <person name="Grigoriev I.V."/>
            <person name="Spatafora J.W."/>
            <person name="Aime M.C."/>
        </authorList>
    </citation>
    <scope>NUCLEOTIDE SEQUENCE [LARGE SCALE GENOMIC DNA]</scope>
    <source>
        <strain evidence="1 2">MCA 3882</strain>
    </source>
</reference>
<dbReference type="AlphaFoldDB" id="A0A316VDG7"/>
<organism evidence="1 2">
    <name type="scientific">Meira miltonrushii</name>
    <dbReference type="NCBI Taxonomy" id="1280837"/>
    <lineage>
        <taxon>Eukaryota</taxon>
        <taxon>Fungi</taxon>
        <taxon>Dikarya</taxon>
        <taxon>Basidiomycota</taxon>
        <taxon>Ustilaginomycotina</taxon>
        <taxon>Exobasidiomycetes</taxon>
        <taxon>Exobasidiales</taxon>
        <taxon>Brachybasidiaceae</taxon>
        <taxon>Meira</taxon>
    </lineage>
</organism>
<sequence length="76" mass="8788">MTKSINLDCRNATDLQRSEVVMFNFNNHYSGETISHKQTSRSNLDLNIYVTPMNNSSTIKSFYFKCPSKEPSKFMV</sequence>
<name>A0A316VDG7_9BASI</name>
<dbReference type="EMBL" id="KZ819603">
    <property type="protein sequence ID" value="PWN35606.1"/>
    <property type="molecule type" value="Genomic_DNA"/>
</dbReference>
<protein>
    <submittedName>
        <fullName evidence="1">Uncharacterized protein</fullName>
    </submittedName>
</protein>
<keyword evidence="2" id="KW-1185">Reference proteome</keyword>
<accession>A0A316VDG7</accession>
<evidence type="ECO:0000313" key="2">
    <source>
        <dbReference type="Proteomes" id="UP000245771"/>
    </source>
</evidence>
<dbReference type="GeneID" id="37024135"/>
<dbReference type="RefSeq" id="XP_025355908.1">
    <property type="nucleotide sequence ID" value="XM_025502354.1"/>
</dbReference>
<proteinExistence type="predicted"/>